<keyword evidence="1" id="KW-0732">Signal</keyword>
<evidence type="ECO:0000313" key="2">
    <source>
        <dbReference type="EMBL" id="KAH0821014.1"/>
    </source>
</evidence>
<dbReference type="AlphaFoldDB" id="A0A8J6HUN4"/>
<protein>
    <recommendedName>
        <fullName evidence="4">Secreted protein</fullName>
    </recommendedName>
</protein>
<dbReference type="Proteomes" id="UP000719412">
    <property type="component" value="Unassembled WGS sequence"/>
</dbReference>
<evidence type="ECO:0000313" key="3">
    <source>
        <dbReference type="Proteomes" id="UP000719412"/>
    </source>
</evidence>
<organism evidence="2 3">
    <name type="scientific">Tenebrio molitor</name>
    <name type="common">Yellow mealworm beetle</name>
    <dbReference type="NCBI Taxonomy" id="7067"/>
    <lineage>
        <taxon>Eukaryota</taxon>
        <taxon>Metazoa</taxon>
        <taxon>Ecdysozoa</taxon>
        <taxon>Arthropoda</taxon>
        <taxon>Hexapoda</taxon>
        <taxon>Insecta</taxon>
        <taxon>Pterygota</taxon>
        <taxon>Neoptera</taxon>
        <taxon>Endopterygota</taxon>
        <taxon>Coleoptera</taxon>
        <taxon>Polyphaga</taxon>
        <taxon>Cucujiformia</taxon>
        <taxon>Tenebrionidae</taxon>
        <taxon>Tenebrio</taxon>
    </lineage>
</organism>
<reference evidence="2" key="1">
    <citation type="journal article" date="2020" name="J Insects Food Feed">
        <title>The yellow mealworm (Tenebrio molitor) genome: a resource for the emerging insects as food and feed industry.</title>
        <authorList>
            <person name="Eriksson T."/>
            <person name="Andere A."/>
            <person name="Kelstrup H."/>
            <person name="Emery V."/>
            <person name="Picard C."/>
        </authorList>
    </citation>
    <scope>NUCLEOTIDE SEQUENCE</scope>
    <source>
        <strain evidence="2">Stoneville</strain>
        <tissue evidence="2">Whole head</tissue>
    </source>
</reference>
<dbReference type="PANTHER" id="PTHR33626">
    <property type="entry name" value="ZGC:158463"/>
    <property type="match status" value="1"/>
</dbReference>
<comment type="caution">
    <text evidence="2">The sequence shown here is derived from an EMBL/GenBank/DDBJ whole genome shotgun (WGS) entry which is preliminary data.</text>
</comment>
<evidence type="ECO:0008006" key="4">
    <source>
        <dbReference type="Google" id="ProtNLM"/>
    </source>
</evidence>
<keyword evidence="3" id="KW-1185">Reference proteome</keyword>
<feature type="signal peptide" evidence="1">
    <location>
        <begin position="1"/>
        <end position="37"/>
    </location>
</feature>
<sequence length="260" mass="28395">MSCHYGRGPCALYLEMQLAQQLAPLLCVMLVAQCCSSANAVARTARGCVAGCPCSGVITLQPVQLSGVSLVAECHSSNAPACRDWGLQLFPMNEEFPVNVSHKLALITSLPFVHTARRYYRLNDLVRSSDRGSKSRNKVSVGSQFVSVQHNARTAPQCRLLRLSDISEKRSSRRCSGDEITLMATVEKSVIAGFGGDRRCRVRTGGTHERFDVSFLARIRPRHSWVLNDFRPADGVAFSAPATDSGKTSTDVPRTLFSDC</sequence>
<gene>
    <name evidence="2" type="ORF">GEV33_001777</name>
</gene>
<accession>A0A8J6HUN4</accession>
<dbReference type="PANTHER" id="PTHR33626:SF2">
    <property type="match status" value="1"/>
</dbReference>
<name>A0A8J6HUN4_TENMO</name>
<proteinExistence type="predicted"/>
<feature type="chain" id="PRO_5035302272" description="Secreted protein" evidence="1">
    <location>
        <begin position="38"/>
        <end position="260"/>
    </location>
</feature>
<evidence type="ECO:0000256" key="1">
    <source>
        <dbReference type="SAM" id="SignalP"/>
    </source>
</evidence>
<reference evidence="2" key="2">
    <citation type="submission" date="2021-08" db="EMBL/GenBank/DDBJ databases">
        <authorList>
            <person name="Eriksson T."/>
        </authorList>
    </citation>
    <scope>NUCLEOTIDE SEQUENCE</scope>
    <source>
        <strain evidence="2">Stoneville</strain>
        <tissue evidence="2">Whole head</tissue>
    </source>
</reference>
<dbReference type="EMBL" id="JABDTM020009637">
    <property type="protein sequence ID" value="KAH0821014.1"/>
    <property type="molecule type" value="Genomic_DNA"/>
</dbReference>